<dbReference type="AlphaFoldDB" id="A0A6M3LNW3"/>
<accession>A0A6M3LNW3</accession>
<name>A0A6M3LNW3_9ZZZZ</name>
<proteinExistence type="predicted"/>
<protein>
    <submittedName>
        <fullName evidence="1">Uncharacterized protein</fullName>
    </submittedName>
</protein>
<organism evidence="1">
    <name type="scientific">viral metagenome</name>
    <dbReference type="NCBI Taxonomy" id="1070528"/>
    <lineage>
        <taxon>unclassified sequences</taxon>
        <taxon>metagenomes</taxon>
        <taxon>organismal metagenomes</taxon>
    </lineage>
</organism>
<gene>
    <name evidence="1" type="ORF">MM415B06967_0007</name>
</gene>
<evidence type="ECO:0000313" key="1">
    <source>
        <dbReference type="EMBL" id="QJA96966.1"/>
    </source>
</evidence>
<sequence length="54" mass="6507">MMITIEEFLEDAKNQRDVFKLLFEAAPNERVRAYREGSMDAYQYIIDMIEDEEE</sequence>
<dbReference type="EMBL" id="MT143450">
    <property type="protein sequence ID" value="QJA96966.1"/>
    <property type="molecule type" value="Genomic_DNA"/>
</dbReference>
<reference evidence="1" key="1">
    <citation type="submission" date="2020-03" db="EMBL/GenBank/DDBJ databases">
        <title>The deep terrestrial virosphere.</title>
        <authorList>
            <person name="Holmfeldt K."/>
            <person name="Nilsson E."/>
            <person name="Simone D."/>
            <person name="Lopez-Fernandez M."/>
            <person name="Wu X."/>
            <person name="de Brujin I."/>
            <person name="Lundin D."/>
            <person name="Andersson A."/>
            <person name="Bertilsson S."/>
            <person name="Dopson M."/>
        </authorList>
    </citation>
    <scope>NUCLEOTIDE SEQUENCE</scope>
    <source>
        <strain evidence="1">MM415B06967</strain>
    </source>
</reference>